<evidence type="ECO:0000313" key="2">
    <source>
        <dbReference type="EMBL" id="VGO16820.1"/>
    </source>
</evidence>
<feature type="transmembrane region" description="Helical" evidence="1">
    <location>
        <begin position="20"/>
        <end position="38"/>
    </location>
</feature>
<keyword evidence="1" id="KW-0812">Transmembrane</keyword>
<accession>A0A6C2U9V2</accession>
<reference evidence="2 3" key="1">
    <citation type="submission" date="2019-04" db="EMBL/GenBank/DDBJ databases">
        <authorList>
            <person name="Van Vliet M D."/>
        </authorList>
    </citation>
    <scope>NUCLEOTIDE SEQUENCE [LARGE SCALE GENOMIC DNA]</scope>
    <source>
        <strain evidence="2 3">F1</strain>
    </source>
</reference>
<organism evidence="2 3">
    <name type="scientific">Pontiella desulfatans</name>
    <dbReference type="NCBI Taxonomy" id="2750659"/>
    <lineage>
        <taxon>Bacteria</taxon>
        <taxon>Pseudomonadati</taxon>
        <taxon>Kiritimatiellota</taxon>
        <taxon>Kiritimatiellia</taxon>
        <taxon>Kiritimatiellales</taxon>
        <taxon>Pontiellaceae</taxon>
        <taxon>Pontiella</taxon>
    </lineage>
</organism>
<keyword evidence="1" id="KW-0472">Membrane</keyword>
<dbReference type="AlphaFoldDB" id="A0A6C2U9V2"/>
<proteinExistence type="predicted"/>
<protein>
    <recommendedName>
        <fullName evidence="4">DUF4381 domain-containing protein</fullName>
    </recommendedName>
</protein>
<name>A0A6C2U9V2_PONDE</name>
<evidence type="ECO:0008006" key="4">
    <source>
        <dbReference type="Google" id="ProtNLM"/>
    </source>
</evidence>
<keyword evidence="1" id="KW-1133">Transmembrane helix</keyword>
<dbReference type="Proteomes" id="UP000366872">
    <property type="component" value="Unassembled WGS sequence"/>
</dbReference>
<dbReference type="EMBL" id="CAAHFG010000004">
    <property type="protein sequence ID" value="VGO16820.1"/>
    <property type="molecule type" value="Genomic_DNA"/>
</dbReference>
<evidence type="ECO:0000313" key="3">
    <source>
        <dbReference type="Proteomes" id="UP000366872"/>
    </source>
</evidence>
<dbReference type="RefSeq" id="WP_136082342.1">
    <property type="nucleotide sequence ID" value="NZ_CAAHFG010000004.1"/>
</dbReference>
<sequence>MTFWKVKGRTVEGRRSAKGSALYFNVLWLMALFLLAGCKEEAVRQEFSEPVYSAQYRQASTTVIVSLSATNIASSGQIRMMIDVHAPEGSDVVVPELGGLVVPFSVGDGYSEPVQFLPNGKLLHRRVWILLPGLPGETVFQPVEIQVGSDAVKTKAVNVSVSSLLPAGIEKPEIKDIVAPVELLPEEKKRQQIKYILLAFSGSVAFLALVLHWMSRPKRRVVLAPDEAALQALGTLPEDALARIDETRRILIEYLERQFEIRTAGKTTGEIIRNIPKYPLLGRRIRLVNELTTNDLIRFSNRIPERYTEEFADYVRWFVEETTEALCE</sequence>
<keyword evidence="3" id="KW-1185">Reference proteome</keyword>
<evidence type="ECO:0000256" key="1">
    <source>
        <dbReference type="SAM" id="Phobius"/>
    </source>
</evidence>
<gene>
    <name evidence="2" type="ORF">PDESU_05412</name>
</gene>
<feature type="transmembrane region" description="Helical" evidence="1">
    <location>
        <begin position="195"/>
        <end position="214"/>
    </location>
</feature>